<comment type="caution">
    <text evidence="1">The sequence shown here is derived from an EMBL/GenBank/DDBJ whole genome shotgun (WGS) entry which is preliminary data.</text>
</comment>
<protein>
    <submittedName>
        <fullName evidence="1">DNA replication protein</fullName>
    </submittedName>
</protein>
<evidence type="ECO:0000313" key="1">
    <source>
        <dbReference type="EMBL" id="NOU98427.1"/>
    </source>
</evidence>
<gene>
    <name evidence="1" type="ORF">GC097_00100</name>
</gene>
<dbReference type="EMBL" id="WHNZ01000004">
    <property type="protein sequence ID" value="NOU98427.1"/>
    <property type="molecule type" value="Genomic_DNA"/>
</dbReference>
<dbReference type="RefSeq" id="WP_171681323.1">
    <property type="nucleotide sequence ID" value="NZ_WHNZ01000004.1"/>
</dbReference>
<sequence>MCGPYVAMHGHSGAGGRIAAANLPADYRMLTLKTAPSAATIVRIGSDTMALGSFIGQYAATFTRQFDDGEDGPQRRVKSLYLYSESPGTGKTTTAAALLNEYLTVHYIGSLKRNRQALDRPAYFLDVNEWQTDFNAFNRPRVPEDVAAPAAERYYKAQRIAQSVPFLVMDDVGVREASEAFRADLHAIINARTTDGLPTVYTSNLPMAELMRLYDARLADRVRDMCVEISFQGGSNRGMR</sequence>
<organism evidence="1 2">
    <name type="scientific">Paenibacillus planticolens</name>
    <dbReference type="NCBI Taxonomy" id="2654976"/>
    <lineage>
        <taxon>Bacteria</taxon>
        <taxon>Bacillati</taxon>
        <taxon>Bacillota</taxon>
        <taxon>Bacilli</taxon>
        <taxon>Bacillales</taxon>
        <taxon>Paenibacillaceae</taxon>
        <taxon>Paenibacillus</taxon>
    </lineage>
</organism>
<dbReference type="SUPFAM" id="SSF52540">
    <property type="entry name" value="P-loop containing nucleoside triphosphate hydrolases"/>
    <property type="match status" value="1"/>
</dbReference>
<evidence type="ECO:0000313" key="2">
    <source>
        <dbReference type="Proteomes" id="UP000618579"/>
    </source>
</evidence>
<dbReference type="Gene3D" id="3.40.50.300">
    <property type="entry name" value="P-loop containing nucleotide triphosphate hydrolases"/>
    <property type="match status" value="1"/>
</dbReference>
<proteinExistence type="predicted"/>
<accession>A0ABX1ZHG1</accession>
<keyword evidence="2" id="KW-1185">Reference proteome</keyword>
<dbReference type="PANTHER" id="PTHR30050">
    <property type="entry name" value="CHROMOSOMAL REPLICATION INITIATOR PROTEIN DNAA"/>
    <property type="match status" value="1"/>
</dbReference>
<dbReference type="InterPro" id="IPR027417">
    <property type="entry name" value="P-loop_NTPase"/>
</dbReference>
<dbReference type="Proteomes" id="UP000618579">
    <property type="component" value="Unassembled WGS sequence"/>
</dbReference>
<reference evidence="1 2" key="1">
    <citation type="submission" date="2019-10" db="EMBL/GenBank/DDBJ databases">
        <title>Description of Paenibacillus pedi sp. nov.</title>
        <authorList>
            <person name="Carlier A."/>
            <person name="Qi S."/>
        </authorList>
    </citation>
    <scope>NUCLEOTIDE SEQUENCE [LARGE SCALE GENOMIC DNA]</scope>
    <source>
        <strain evidence="1 2">LMG 31457</strain>
    </source>
</reference>
<name>A0ABX1ZHG1_9BACL</name>
<dbReference type="PANTHER" id="PTHR30050:SF4">
    <property type="entry name" value="ATP-BINDING PROTEIN RV3427C IN INSERTION SEQUENCE-RELATED"/>
    <property type="match status" value="1"/>
</dbReference>